<feature type="compositionally biased region" description="Basic and acidic residues" evidence="1">
    <location>
        <begin position="1"/>
        <end position="14"/>
    </location>
</feature>
<dbReference type="Pfam" id="PF13464">
    <property type="entry name" value="RodZ_C"/>
    <property type="match status" value="1"/>
</dbReference>
<name>A0A1G6BFR1_9GAMM</name>
<keyword evidence="5" id="KW-1185">Reference proteome</keyword>
<dbReference type="SUPFAM" id="SSF47413">
    <property type="entry name" value="lambda repressor-like DNA-binding domains"/>
    <property type="match status" value="1"/>
</dbReference>
<evidence type="ECO:0000259" key="3">
    <source>
        <dbReference type="Pfam" id="PF13464"/>
    </source>
</evidence>
<proteinExistence type="predicted"/>
<dbReference type="Gene3D" id="1.10.260.40">
    <property type="entry name" value="lambda repressor-like DNA-binding domains"/>
    <property type="match status" value="1"/>
</dbReference>
<dbReference type="PANTHER" id="PTHR34475">
    <property type="match status" value="1"/>
</dbReference>
<dbReference type="Proteomes" id="UP000199626">
    <property type="component" value="Unassembled WGS sequence"/>
</dbReference>
<dbReference type="GO" id="GO:0003677">
    <property type="term" value="F:DNA binding"/>
    <property type="evidence" value="ECO:0007669"/>
    <property type="project" value="InterPro"/>
</dbReference>
<gene>
    <name evidence="4" type="ORF">SAMN02927930_00770</name>
</gene>
<reference evidence="5" key="1">
    <citation type="submission" date="2016-10" db="EMBL/GenBank/DDBJ databases">
        <authorList>
            <person name="Varghese N."/>
            <person name="Submissions S."/>
        </authorList>
    </citation>
    <scope>NUCLEOTIDE SEQUENCE [LARGE SCALE GENOMIC DNA]</scope>
    <source>
        <strain evidence="5">CGMCC 1.10824</strain>
    </source>
</reference>
<accession>A0A1G6BFR1</accession>
<protein>
    <submittedName>
        <fullName evidence="4">Cytoskeleton protein RodZ</fullName>
    </submittedName>
</protein>
<dbReference type="RefSeq" id="WP_092591935.1">
    <property type="nucleotide sequence ID" value="NZ_FMXN01000003.1"/>
</dbReference>
<dbReference type="STRING" id="1159017.SAMN02927930_00770"/>
<keyword evidence="2" id="KW-0812">Transmembrane</keyword>
<sequence>MASEHEQEHDHVQEQDQEQQVASGPASVTPGQLLRAAREEKQWTTHQVAAMLRLRVSLVEQLEADNYDKIEPTAYVRGYLRMLCKVLELDEGQLMAAYQQMGFAEVAPAAINMKSFSKRKTRERNDHRLMLISYAVIGVVIAMAVIWWWQDMQAEGLFGGEDADARSTVAVETVTQPAPVVTPQVEETAPPEAAVVDDLFELTEDEPVFEPVVEDAPPADEMIADVIAETTEDTTEEAAAETVRATENPLVDEPLANLHFTFSGECWVKVTDATGREIAIGVKAAGYEMPLTGTPPFDIIVCKPEFVTLIYNDEPVDLSGYRRNRSVSLTLD</sequence>
<feature type="region of interest" description="Disordered" evidence="1">
    <location>
        <begin position="1"/>
        <end position="28"/>
    </location>
</feature>
<dbReference type="InterPro" id="IPR010982">
    <property type="entry name" value="Lambda_DNA-bd_dom_sf"/>
</dbReference>
<dbReference type="CDD" id="cd00093">
    <property type="entry name" value="HTH_XRE"/>
    <property type="match status" value="1"/>
</dbReference>
<evidence type="ECO:0000256" key="2">
    <source>
        <dbReference type="SAM" id="Phobius"/>
    </source>
</evidence>
<feature type="transmembrane region" description="Helical" evidence="2">
    <location>
        <begin position="129"/>
        <end position="149"/>
    </location>
</feature>
<feature type="domain" description="Cytoskeleton protein RodZ-like C-terminal" evidence="3">
    <location>
        <begin position="260"/>
        <end position="328"/>
    </location>
</feature>
<dbReference type="PANTHER" id="PTHR34475:SF1">
    <property type="entry name" value="CYTOSKELETON PROTEIN RODZ"/>
    <property type="match status" value="1"/>
</dbReference>
<keyword evidence="2" id="KW-1133">Transmembrane helix</keyword>
<organism evidence="4 5">
    <name type="scientific">Pseudidiomarina indica</name>
    <dbReference type="NCBI Taxonomy" id="1159017"/>
    <lineage>
        <taxon>Bacteria</taxon>
        <taxon>Pseudomonadati</taxon>
        <taxon>Pseudomonadota</taxon>
        <taxon>Gammaproteobacteria</taxon>
        <taxon>Alteromonadales</taxon>
        <taxon>Idiomarinaceae</taxon>
        <taxon>Pseudidiomarina</taxon>
    </lineage>
</organism>
<evidence type="ECO:0000313" key="4">
    <source>
        <dbReference type="EMBL" id="SDB19418.1"/>
    </source>
</evidence>
<dbReference type="InterPro" id="IPR001387">
    <property type="entry name" value="Cro/C1-type_HTH"/>
</dbReference>
<dbReference type="Pfam" id="PF13413">
    <property type="entry name" value="HTH_25"/>
    <property type="match status" value="1"/>
</dbReference>
<dbReference type="InterPro" id="IPR025194">
    <property type="entry name" value="RodZ-like_C"/>
</dbReference>
<dbReference type="EMBL" id="FMXN01000003">
    <property type="protein sequence ID" value="SDB19418.1"/>
    <property type="molecule type" value="Genomic_DNA"/>
</dbReference>
<evidence type="ECO:0000313" key="5">
    <source>
        <dbReference type="Proteomes" id="UP000199626"/>
    </source>
</evidence>
<keyword evidence="2" id="KW-0472">Membrane</keyword>
<dbReference type="InterPro" id="IPR050400">
    <property type="entry name" value="Bact_Cytoskel_RodZ"/>
</dbReference>
<dbReference type="OrthoDB" id="9790252at2"/>
<dbReference type="AlphaFoldDB" id="A0A1G6BFR1"/>
<evidence type="ECO:0000256" key="1">
    <source>
        <dbReference type="SAM" id="MobiDB-lite"/>
    </source>
</evidence>